<keyword evidence="2" id="KW-1133">Transmembrane helix</keyword>
<accession>A0A7R9YX65</accession>
<dbReference type="AlphaFoldDB" id="A0A7R9YX65"/>
<feature type="region of interest" description="Disordered" evidence="1">
    <location>
        <begin position="363"/>
        <end position="410"/>
    </location>
</feature>
<dbReference type="EMBL" id="HBEC01024436">
    <property type="protein sequence ID" value="CAD8291848.1"/>
    <property type="molecule type" value="Transcribed_RNA"/>
</dbReference>
<evidence type="ECO:0000256" key="1">
    <source>
        <dbReference type="SAM" id="MobiDB-lite"/>
    </source>
</evidence>
<sequence length="1013" mass="105665">MASCLYGADAADARDGGCAAADGPFGGGYGGGSGGTDVSASSCAGAPLAGIFERLTLSLTTRLGAAGSGAPPPLRQRQQNLQERDHVDCNQRGGRRRGVAKWAAAPYWLGVVNYLAFLAQLVHTTVCGPRTDGTGSLAFESDAECRAWVLRNPLLAAKLAGMGPNLAWLVAFSPALLAVVLAHQPGSLGRIGPSIVWTLKGLCFRLHGVLVLFAVRCGIDTGMHPYPVLTWAMRSMWFIIGGLCESAITNNLAEHSFAIKLAADCGIVVLNMCLLLLMAEEEGGAYLRSPMVFLGAAAAPLTVPMLHVVMPRLSSLLQRLQQRRRMRLAAYPARTHAGLLENWAPLAMAAMGACDSALKPQKSADPLGLAQPEASQRAEGDDEGNFSVQRSADEPAAGAHSDDSPTYDVPYTRMYPTTVRLVFKINGREPEDLLEGWQASLVRAAEPHGRVRSVAVRRGCTQLVVDVDADGADALLNRMAQLMLAGGEDGGSSVKGGCGGGGMSGGGGSLLVTGASDRGGGSDGWSVPALFHDTRSCHMSVQDSRNTQRTSDARPLPSVLCARPAVAELQMCTSPTAEATLVLSAPMPPGCVLTARHAFEGYLTVACADAARDGLHVRVVFAAPSRPGRVHFEVVDEASGQLGAAAWQLLLPSGQAAEDLMQVVSRGADAAAHPVVEDVGAWVDAAIAARERGFADNAARAEAERVCAALVGFCRLVRLPGLRDMLLALHEQIEGTRSGPHAATVAPPPPSLITRSIAAAAAAATAPPSPAALTKRARPAAAAAAAAATAPPPLPATAAQLAPSAAPLRPSPLVVWSACDRFTVARLLLQLGIYVARIPLHLCCFAIFYLPELLLIALMTTRAFVPLPHTVARAAARVEKLCKQRLGVLAAVQRSIAFVLFANGIPVAMPKGMLSLVATLAYNVADSAFTYIPYPVQPPALIAAAACANGVSFTLWTWSHEMPHFAACGLVAAVGVVAVHVWPAARHGRLCESAVMGKDRRAARGEAAAAKMP</sequence>
<keyword evidence="2" id="KW-0472">Membrane</keyword>
<protein>
    <submittedName>
        <fullName evidence="3">Uncharacterized protein</fullName>
    </submittedName>
</protein>
<evidence type="ECO:0000256" key="2">
    <source>
        <dbReference type="SAM" id="Phobius"/>
    </source>
</evidence>
<name>A0A7R9YX65_9CHLO</name>
<feature type="region of interest" description="Disordered" evidence="1">
    <location>
        <begin position="65"/>
        <end position="92"/>
    </location>
</feature>
<proteinExistence type="predicted"/>
<feature type="transmembrane region" description="Helical" evidence="2">
    <location>
        <begin position="964"/>
        <end position="982"/>
    </location>
</feature>
<gene>
    <name evidence="3" type="ORF">CEUR00632_LOCUS11162</name>
</gene>
<organism evidence="3">
    <name type="scientific">Chlamydomonas euryale</name>
    <dbReference type="NCBI Taxonomy" id="1486919"/>
    <lineage>
        <taxon>Eukaryota</taxon>
        <taxon>Viridiplantae</taxon>
        <taxon>Chlorophyta</taxon>
        <taxon>core chlorophytes</taxon>
        <taxon>Chlorophyceae</taxon>
        <taxon>CS clade</taxon>
        <taxon>Chlamydomonadales</taxon>
        <taxon>Chlamydomonadaceae</taxon>
        <taxon>Chlamydomonas</taxon>
    </lineage>
</organism>
<evidence type="ECO:0000313" key="3">
    <source>
        <dbReference type="EMBL" id="CAD8291848.1"/>
    </source>
</evidence>
<keyword evidence="2" id="KW-0812">Transmembrane</keyword>
<reference evidence="3" key="1">
    <citation type="submission" date="2021-01" db="EMBL/GenBank/DDBJ databases">
        <authorList>
            <person name="Corre E."/>
            <person name="Pelletier E."/>
            <person name="Niang G."/>
            <person name="Scheremetjew M."/>
            <person name="Finn R."/>
            <person name="Kale V."/>
            <person name="Holt S."/>
            <person name="Cochrane G."/>
            <person name="Meng A."/>
            <person name="Brown T."/>
            <person name="Cohen L."/>
        </authorList>
    </citation>
    <scope>NUCLEOTIDE SEQUENCE</scope>
    <source>
        <strain evidence="3">CCMP219</strain>
    </source>
</reference>
<feature type="transmembrane region" description="Helical" evidence="2">
    <location>
        <begin position="939"/>
        <end position="958"/>
    </location>
</feature>